<keyword evidence="3" id="KW-1185">Reference proteome</keyword>
<proteinExistence type="predicted"/>
<evidence type="ECO:0000313" key="2">
    <source>
        <dbReference type="EMBL" id="QHW30909.1"/>
    </source>
</evidence>
<evidence type="ECO:0000259" key="1">
    <source>
        <dbReference type="Pfam" id="PF01869"/>
    </source>
</evidence>
<dbReference type="RefSeq" id="WP_162639718.1">
    <property type="nucleotide sequence ID" value="NZ_CP048286.1"/>
</dbReference>
<name>A0A6C0NXH8_9BACL</name>
<sequence length="324" mass="34707">MVTDEVVIGIDGGGTHTRVLVCDLNGNALAYCEKGGASIYKDRSAVNNVHTAIHEALEAADKQAHQVVGLAAGIAGYDEPSDLDWIAPLTDLPGLSCPKWHVNDAVVAHSGALLAKPGIIVISGTGSIIVGITEDGRFMRNYDFHHYAASAARFIAYDAAYEVLAGHVNLTDEALIQSMLEHWNVASISEFAKLARSGFEADEQERNKTFGTFAPLLTAAAEQGSSVAVSVCDRAIHQIKVGIELLAAAFASETVEVAFIGSVANSPYFIKRLSEQLRCGANKQYTIVEPKLPPAAGAVLYAMNQLNKPITDDVWRRIQNSEFV</sequence>
<dbReference type="Pfam" id="PF01869">
    <property type="entry name" value="BcrAD_BadFG"/>
    <property type="match status" value="1"/>
</dbReference>
<organism evidence="2 3">
    <name type="scientific">Paenibacillus rhizovicinus</name>
    <dbReference type="NCBI Taxonomy" id="2704463"/>
    <lineage>
        <taxon>Bacteria</taxon>
        <taxon>Bacillati</taxon>
        <taxon>Bacillota</taxon>
        <taxon>Bacilli</taxon>
        <taxon>Bacillales</taxon>
        <taxon>Paenibacillaceae</taxon>
        <taxon>Paenibacillus</taxon>
    </lineage>
</organism>
<dbReference type="InterPro" id="IPR052519">
    <property type="entry name" value="Euk-type_GlcNAc_Kinase"/>
</dbReference>
<dbReference type="PANTHER" id="PTHR43190">
    <property type="entry name" value="N-ACETYL-D-GLUCOSAMINE KINASE"/>
    <property type="match status" value="1"/>
</dbReference>
<evidence type="ECO:0000313" key="3">
    <source>
        <dbReference type="Proteomes" id="UP000479114"/>
    </source>
</evidence>
<feature type="domain" description="ATPase BadF/BadG/BcrA/BcrD type" evidence="1">
    <location>
        <begin position="8"/>
        <end position="302"/>
    </location>
</feature>
<dbReference type="EMBL" id="CP048286">
    <property type="protein sequence ID" value="QHW30909.1"/>
    <property type="molecule type" value="Genomic_DNA"/>
</dbReference>
<dbReference type="AlphaFoldDB" id="A0A6C0NXH8"/>
<dbReference type="Proteomes" id="UP000479114">
    <property type="component" value="Chromosome"/>
</dbReference>
<dbReference type="SUPFAM" id="SSF53067">
    <property type="entry name" value="Actin-like ATPase domain"/>
    <property type="match status" value="1"/>
</dbReference>
<dbReference type="InterPro" id="IPR043129">
    <property type="entry name" value="ATPase_NBD"/>
</dbReference>
<reference evidence="2 3" key="1">
    <citation type="submission" date="2020-02" db="EMBL/GenBank/DDBJ databases">
        <title>Paenibacillus sp. nov., isolated from rhizosphere soil of tomato.</title>
        <authorList>
            <person name="Weon H.-Y."/>
            <person name="Lee S.A."/>
        </authorList>
    </citation>
    <scope>NUCLEOTIDE SEQUENCE [LARGE SCALE GENOMIC DNA]</scope>
    <source>
        <strain evidence="2 3">14171R-81</strain>
    </source>
</reference>
<dbReference type="Gene3D" id="3.30.420.40">
    <property type="match status" value="2"/>
</dbReference>
<dbReference type="PANTHER" id="PTHR43190:SF3">
    <property type="entry name" value="N-ACETYL-D-GLUCOSAMINE KINASE"/>
    <property type="match status" value="1"/>
</dbReference>
<dbReference type="InterPro" id="IPR002731">
    <property type="entry name" value="ATPase_BadF"/>
</dbReference>
<protein>
    <submittedName>
        <fullName evidence="2">ATPase</fullName>
    </submittedName>
</protein>
<accession>A0A6C0NXH8</accession>
<gene>
    <name evidence="2" type="ORF">GZH47_08615</name>
</gene>
<dbReference type="KEGG" id="prz:GZH47_08615"/>